<keyword evidence="7" id="KW-1185">Reference proteome</keyword>
<evidence type="ECO:0000313" key="6">
    <source>
        <dbReference type="Ensembl" id="ENSSSUP00005036199.1"/>
    </source>
</evidence>
<protein>
    <recommendedName>
        <fullName evidence="1">Translationally-controlled tumor protein</fullName>
    </recommendedName>
</protein>
<evidence type="ECO:0000256" key="4">
    <source>
        <dbReference type="PROSITE-ProRule" id="PRU01133"/>
    </source>
</evidence>
<dbReference type="SUPFAM" id="SSF51316">
    <property type="entry name" value="Mss4-like"/>
    <property type="match status" value="1"/>
</dbReference>
<evidence type="ECO:0000256" key="3">
    <source>
        <dbReference type="ARBA" id="ARBA00047116"/>
    </source>
</evidence>
<evidence type="ECO:0000259" key="5">
    <source>
        <dbReference type="PROSITE" id="PS51797"/>
    </source>
</evidence>
<reference evidence="6" key="2">
    <citation type="submission" date="2025-09" db="UniProtKB">
        <authorList>
            <consortium name="Ensembl"/>
        </authorList>
    </citation>
    <scope>IDENTIFICATION</scope>
</reference>
<comment type="similarity">
    <text evidence="4">Belongs to the TCTP family.</text>
</comment>
<reference evidence="6" key="1">
    <citation type="submission" date="2025-08" db="UniProtKB">
        <authorList>
            <consortium name="Ensembl"/>
        </authorList>
    </citation>
    <scope>IDENTIFICATION</scope>
</reference>
<name>A0A673VH44_SURSU</name>
<evidence type="ECO:0000256" key="2">
    <source>
        <dbReference type="ARBA" id="ARBA00046053"/>
    </source>
</evidence>
<comment type="function">
    <text evidence="2">Involved in calcium binding and microtubule stabilization. Acts as a negative regulator of TSC22D1-mediated apoptosis, via interaction with and destabilization of TSC22D1 protein.</text>
</comment>
<proteinExistence type="inferred from homology"/>
<accession>A0A673VH44</accession>
<dbReference type="InterPro" id="IPR018105">
    <property type="entry name" value="Translational_control_tumour_p"/>
</dbReference>
<dbReference type="GO" id="GO:0005509">
    <property type="term" value="F:calcium ion binding"/>
    <property type="evidence" value="ECO:0007669"/>
    <property type="project" value="TreeGrafter"/>
</dbReference>
<dbReference type="InterPro" id="IPR011057">
    <property type="entry name" value="Mss4-like_sf"/>
</dbReference>
<dbReference type="PANTHER" id="PTHR11991:SF0">
    <property type="entry name" value="TRANSLATIONALLY-CONTROLLED TUMOR PROTEIN"/>
    <property type="match status" value="1"/>
</dbReference>
<dbReference type="GO" id="GO:0005737">
    <property type="term" value="C:cytoplasm"/>
    <property type="evidence" value="ECO:0007669"/>
    <property type="project" value="TreeGrafter"/>
</dbReference>
<dbReference type="InterPro" id="IPR034737">
    <property type="entry name" value="TCTP"/>
</dbReference>
<dbReference type="OMA" id="NAYTEGP"/>
<dbReference type="AlphaFoldDB" id="A0A673VH44"/>
<dbReference type="Proteomes" id="UP000472268">
    <property type="component" value="Unplaced"/>
</dbReference>
<feature type="domain" description="TCTP" evidence="5">
    <location>
        <begin position="1"/>
        <end position="162"/>
    </location>
</feature>
<dbReference type="InterPro" id="IPR011323">
    <property type="entry name" value="Mss4/transl-control_tumour"/>
</dbReference>
<dbReference type="PANTHER" id="PTHR11991">
    <property type="entry name" value="TRANSLATIONALLY CONTROLLED TUMOR PROTEIN-RELATED"/>
    <property type="match status" value="1"/>
</dbReference>
<evidence type="ECO:0000313" key="7">
    <source>
        <dbReference type="Proteomes" id="UP000472268"/>
    </source>
</evidence>
<organism evidence="6 7">
    <name type="scientific">Suricata suricatta</name>
    <name type="common">Meerkat</name>
    <dbReference type="NCBI Taxonomy" id="37032"/>
    <lineage>
        <taxon>Eukaryota</taxon>
        <taxon>Metazoa</taxon>
        <taxon>Chordata</taxon>
        <taxon>Craniata</taxon>
        <taxon>Vertebrata</taxon>
        <taxon>Euteleostomi</taxon>
        <taxon>Mammalia</taxon>
        <taxon>Eutheria</taxon>
        <taxon>Laurasiatheria</taxon>
        <taxon>Carnivora</taxon>
        <taxon>Feliformia</taxon>
        <taxon>Herpestidae</taxon>
        <taxon>Suricata</taxon>
    </lineage>
</organism>
<comment type="subunit">
    <text evidence="3">Homodimer. Interacts with STEAP3. Interacts with TSC22D1; interaction results in the destabilization of TSC22D1 protein.</text>
</comment>
<dbReference type="PROSITE" id="PS51797">
    <property type="entry name" value="TCTP_3"/>
    <property type="match status" value="1"/>
</dbReference>
<dbReference type="Gene3D" id="2.170.150.10">
    <property type="entry name" value="Metal Binding Protein, Guanine Nucleotide Exchange Factor, Chain A"/>
    <property type="match status" value="1"/>
</dbReference>
<sequence>MIPYTKNGNLNLINHNEMLCQEVEEKMVSRTVGNIDLLIDENASIEGLVCKGTKSTVITGTDVVMNYRLQENSCTKEVYEKYIKDYMKLGCKLEEHRPEREKPFMTRAAEQIKHVPANLKNYQFFIDESMNPDVIIALQDYREYGVTSFMIFFQESLEMKKMLMNLAVTLDVSPVVLTGYCSLSTQH</sequence>
<evidence type="ECO:0000256" key="1">
    <source>
        <dbReference type="ARBA" id="ARBA00040832"/>
    </source>
</evidence>
<dbReference type="Ensembl" id="ENSSSUT00005041221.1">
    <property type="protein sequence ID" value="ENSSSUP00005036199.1"/>
    <property type="gene ID" value="ENSSSUG00005023164.1"/>
</dbReference>
<dbReference type="Pfam" id="PF00838">
    <property type="entry name" value="TCTP"/>
    <property type="match status" value="1"/>
</dbReference>